<organism evidence="8 9">
    <name type="scientific">Bionectria ochroleuca</name>
    <name type="common">Gliocladium roseum</name>
    <dbReference type="NCBI Taxonomy" id="29856"/>
    <lineage>
        <taxon>Eukaryota</taxon>
        <taxon>Fungi</taxon>
        <taxon>Dikarya</taxon>
        <taxon>Ascomycota</taxon>
        <taxon>Pezizomycotina</taxon>
        <taxon>Sordariomycetes</taxon>
        <taxon>Hypocreomycetidae</taxon>
        <taxon>Hypocreales</taxon>
        <taxon>Bionectriaceae</taxon>
        <taxon>Clonostachys</taxon>
    </lineage>
</organism>
<dbReference type="Pfam" id="PF07690">
    <property type="entry name" value="MFS_1"/>
    <property type="match status" value="1"/>
</dbReference>
<feature type="transmembrane region" description="Helical" evidence="6">
    <location>
        <begin position="525"/>
        <end position="544"/>
    </location>
</feature>
<gene>
    <name evidence="8" type="ORF">CLO192961_LOCUS197996</name>
</gene>
<feature type="transmembrane region" description="Helical" evidence="6">
    <location>
        <begin position="141"/>
        <end position="160"/>
    </location>
</feature>
<evidence type="ECO:0000259" key="7">
    <source>
        <dbReference type="PROSITE" id="PS50850"/>
    </source>
</evidence>
<feature type="transmembrane region" description="Helical" evidence="6">
    <location>
        <begin position="408"/>
        <end position="429"/>
    </location>
</feature>
<evidence type="ECO:0000256" key="4">
    <source>
        <dbReference type="ARBA" id="ARBA00022989"/>
    </source>
</evidence>
<sequence length="552" mass="60675">MPPIIGMHEPKYFRNRTVFVHCDDESSTEERAIGSNFYDAILAKLVSESKTQPGHHLQLNQVNKIDFRFHWILFVVTGLGWCVDNTFSQGITAIRPAVANEFTDVGRPSYSSIAYYVGLIIGAWFWGTGVDFIGRKPAFNATLFYGAIFACASAASPNFLTFCCLWAVIGTAAGGNVPVDSIVFLEFMPQSHQWLLVTLSGWWNFGQVIVSLVAWVFLANFACPSKQAPCPRTDNMGWRYVMITLGSLAFAFGIIRIWFFKIPESPKYLISKGHDAEAVEAVNYIARYNGKPETLTIEMLQDIDRLTATNEVSPQITGNNQAIAGSSSILPSRGRLSYRDIIKESFRDYQATNYRSLFSGRKMAQHSAVTFIIWLTIGIAYPLFFAFITSYIEAHSSYSADTSFNHTYMVYCIVSAVGVIGPISAGFAVESRFGRRYMMAGSAALTGVFLFAYTTVKSEAANIGFQCATAILGNFEYAVMFAFAPESFPGPIRGTGTGIAATLLRLGGLAASFISTYAGYTVVPIYVSASLWVVVGLFCLALPYETHGKASM</sequence>
<dbReference type="InterPro" id="IPR011701">
    <property type="entry name" value="MFS"/>
</dbReference>
<feature type="transmembrane region" description="Helical" evidence="6">
    <location>
        <begin position="462"/>
        <end position="484"/>
    </location>
</feature>
<keyword evidence="4 6" id="KW-1133">Transmembrane helix</keyword>
<name>A0ABY6U758_BIOOC</name>
<feature type="transmembrane region" description="Helical" evidence="6">
    <location>
        <begin position="113"/>
        <end position="134"/>
    </location>
</feature>
<dbReference type="PANTHER" id="PTHR23511:SF5">
    <property type="entry name" value="MAJOR FACILITATOR-TYPE TRANSPORTER HXNZ-RELATED"/>
    <property type="match status" value="1"/>
</dbReference>
<evidence type="ECO:0000256" key="6">
    <source>
        <dbReference type="SAM" id="Phobius"/>
    </source>
</evidence>
<reference evidence="8 9" key="1">
    <citation type="submission" date="2019-06" db="EMBL/GenBank/DDBJ databases">
        <authorList>
            <person name="Broberg M."/>
        </authorList>
    </citation>
    <scope>NUCLEOTIDE SEQUENCE [LARGE SCALE GENOMIC DNA]</scope>
</reference>
<proteinExistence type="predicted"/>
<keyword evidence="9" id="KW-1185">Reference proteome</keyword>
<keyword evidence="2" id="KW-0813">Transport</keyword>
<accession>A0ABY6U758</accession>
<feature type="transmembrane region" description="Helical" evidence="6">
    <location>
        <begin position="194"/>
        <end position="218"/>
    </location>
</feature>
<dbReference type="Gene3D" id="1.20.1250.20">
    <property type="entry name" value="MFS general substrate transporter like domains"/>
    <property type="match status" value="1"/>
</dbReference>
<evidence type="ECO:0000256" key="5">
    <source>
        <dbReference type="ARBA" id="ARBA00023136"/>
    </source>
</evidence>
<evidence type="ECO:0000256" key="2">
    <source>
        <dbReference type="ARBA" id="ARBA00022448"/>
    </source>
</evidence>
<dbReference type="PANTHER" id="PTHR23511">
    <property type="entry name" value="SYNAPTIC VESICLE GLYCOPROTEIN 2"/>
    <property type="match status" value="1"/>
</dbReference>
<keyword evidence="5 6" id="KW-0472">Membrane</keyword>
<feature type="transmembrane region" description="Helical" evidence="6">
    <location>
        <begin position="368"/>
        <end position="388"/>
    </location>
</feature>
<feature type="transmembrane region" description="Helical" evidence="6">
    <location>
        <begin position="496"/>
        <end position="519"/>
    </location>
</feature>
<feature type="transmembrane region" description="Helical" evidence="6">
    <location>
        <begin position="238"/>
        <end position="259"/>
    </location>
</feature>
<feature type="transmembrane region" description="Helical" evidence="6">
    <location>
        <begin position="166"/>
        <end position="187"/>
    </location>
</feature>
<dbReference type="PROSITE" id="PS50850">
    <property type="entry name" value="MFS"/>
    <property type="match status" value="1"/>
</dbReference>
<feature type="domain" description="Major facilitator superfamily (MFS) profile" evidence="7">
    <location>
        <begin position="73"/>
        <end position="547"/>
    </location>
</feature>
<evidence type="ECO:0000313" key="8">
    <source>
        <dbReference type="EMBL" id="VUC26869.1"/>
    </source>
</evidence>
<comment type="caution">
    <text evidence="8">The sequence shown here is derived from an EMBL/GenBank/DDBJ whole genome shotgun (WGS) entry which is preliminary data.</text>
</comment>
<comment type="subcellular location">
    <subcellularLocation>
        <location evidence="1">Membrane</location>
        <topology evidence="1">Multi-pass membrane protein</topology>
    </subcellularLocation>
</comment>
<evidence type="ECO:0000256" key="1">
    <source>
        <dbReference type="ARBA" id="ARBA00004141"/>
    </source>
</evidence>
<dbReference type="InterPro" id="IPR036259">
    <property type="entry name" value="MFS_trans_sf"/>
</dbReference>
<keyword evidence="3 6" id="KW-0812">Transmembrane</keyword>
<evidence type="ECO:0000256" key="3">
    <source>
        <dbReference type="ARBA" id="ARBA00022692"/>
    </source>
</evidence>
<evidence type="ECO:0000313" key="9">
    <source>
        <dbReference type="Proteomes" id="UP000766486"/>
    </source>
</evidence>
<dbReference type="InterPro" id="IPR020846">
    <property type="entry name" value="MFS_dom"/>
</dbReference>
<dbReference type="EMBL" id="CABFNS010000758">
    <property type="protein sequence ID" value="VUC26869.1"/>
    <property type="molecule type" value="Genomic_DNA"/>
</dbReference>
<dbReference type="SUPFAM" id="SSF103473">
    <property type="entry name" value="MFS general substrate transporter"/>
    <property type="match status" value="1"/>
</dbReference>
<protein>
    <recommendedName>
        <fullName evidence="7">Major facilitator superfamily (MFS) profile domain-containing protein</fullName>
    </recommendedName>
</protein>
<dbReference type="Proteomes" id="UP000766486">
    <property type="component" value="Unassembled WGS sequence"/>
</dbReference>